<dbReference type="InterPro" id="IPR002625">
    <property type="entry name" value="Smr_dom"/>
</dbReference>
<sequence>MTISDDDKDLFRKTIGKVKKIKNHNDRILHPKPKLKLKIRKALREEASFQDLMSDDTAWINTDPMSEMRFARDGVSRKLLRALSQGDFYPDDTIDLHGLTASEARDELQEFLYHALKRNLFCIKIIHGQGNSSKGDPVIRGLIERWLKLQIDVLAFANPPQRIGGRGVTLCVLRSQDSFAHF</sequence>
<dbReference type="Pfam" id="PF01713">
    <property type="entry name" value="Smr"/>
    <property type="match status" value="1"/>
</dbReference>
<dbReference type="InterPro" id="IPR036063">
    <property type="entry name" value="Smr_dom_sf"/>
</dbReference>
<comment type="caution">
    <text evidence="2">The sequence shown here is derived from an EMBL/GenBank/DDBJ whole genome shotgun (WGS) entry which is preliminary data.</text>
</comment>
<feature type="domain" description="Smr" evidence="1">
    <location>
        <begin position="94"/>
        <end position="171"/>
    </location>
</feature>
<reference evidence="2" key="1">
    <citation type="journal article" date="2021" name="PeerJ">
        <title>Extensive microbial diversity within the chicken gut microbiome revealed by metagenomics and culture.</title>
        <authorList>
            <person name="Gilroy R."/>
            <person name="Ravi A."/>
            <person name="Getino M."/>
            <person name="Pursley I."/>
            <person name="Horton D.L."/>
            <person name="Alikhan N.F."/>
            <person name="Baker D."/>
            <person name="Gharbi K."/>
            <person name="Hall N."/>
            <person name="Watson M."/>
            <person name="Adriaenssens E.M."/>
            <person name="Foster-Nyarko E."/>
            <person name="Jarju S."/>
            <person name="Secka A."/>
            <person name="Antonio M."/>
            <person name="Oren A."/>
            <person name="Chaudhuri R.R."/>
            <person name="La Ragione R."/>
            <person name="Hildebrand F."/>
            <person name="Pallen M.J."/>
        </authorList>
    </citation>
    <scope>NUCLEOTIDE SEQUENCE</scope>
    <source>
        <strain evidence="2">CHK160-9182</strain>
    </source>
</reference>
<dbReference type="EMBL" id="DXHP01000131">
    <property type="protein sequence ID" value="HIW06856.1"/>
    <property type="molecule type" value="Genomic_DNA"/>
</dbReference>
<reference evidence="2" key="2">
    <citation type="submission" date="2021-04" db="EMBL/GenBank/DDBJ databases">
        <authorList>
            <person name="Gilroy R."/>
        </authorList>
    </citation>
    <scope>NUCLEOTIDE SEQUENCE</scope>
    <source>
        <strain evidence="2">CHK160-9182</strain>
    </source>
</reference>
<name>A0A9D1TU52_9GAMM</name>
<dbReference type="Proteomes" id="UP000823934">
    <property type="component" value="Unassembled WGS sequence"/>
</dbReference>
<protein>
    <submittedName>
        <fullName evidence="2">Smr/MutS family protein</fullName>
    </submittedName>
</protein>
<dbReference type="Gene3D" id="3.30.1370.110">
    <property type="match status" value="1"/>
</dbReference>
<dbReference type="PANTHER" id="PTHR35562">
    <property type="entry name" value="DNA ENDONUCLEASE SMRA-RELATED"/>
    <property type="match status" value="1"/>
</dbReference>
<evidence type="ECO:0000313" key="2">
    <source>
        <dbReference type="EMBL" id="HIW06856.1"/>
    </source>
</evidence>
<accession>A0A9D1TU52</accession>
<dbReference type="SUPFAM" id="SSF160443">
    <property type="entry name" value="SMR domain-like"/>
    <property type="match status" value="1"/>
</dbReference>
<dbReference type="AlphaFoldDB" id="A0A9D1TU52"/>
<dbReference type="PROSITE" id="PS50828">
    <property type="entry name" value="SMR"/>
    <property type="match status" value="1"/>
</dbReference>
<evidence type="ECO:0000313" key="3">
    <source>
        <dbReference type="Proteomes" id="UP000823934"/>
    </source>
</evidence>
<organism evidence="2 3">
    <name type="scientific">Candidatus Ignatzschineria merdigallinarum</name>
    <dbReference type="NCBI Taxonomy" id="2838621"/>
    <lineage>
        <taxon>Bacteria</taxon>
        <taxon>Pseudomonadati</taxon>
        <taxon>Pseudomonadota</taxon>
        <taxon>Gammaproteobacteria</taxon>
        <taxon>Cardiobacteriales</taxon>
        <taxon>Ignatzschineriaceae</taxon>
        <taxon>Ignatzschineria</taxon>
    </lineage>
</organism>
<gene>
    <name evidence="2" type="ORF">H9889_05970</name>
</gene>
<dbReference type="PANTHER" id="PTHR35562:SF2">
    <property type="entry name" value="DNA ENDONUCLEASE SMRA-RELATED"/>
    <property type="match status" value="1"/>
</dbReference>
<dbReference type="SMART" id="SM00463">
    <property type="entry name" value="SMR"/>
    <property type="match status" value="1"/>
</dbReference>
<proteinExistence type="predicted"/>
<evidence type="ECO:0000259" key="1">
    <source>
        <dbReference type="PROSITE" id="PS50828"/>
    </source>
</evidence>